<keyword evidence="2" id="KW-0732">Signal</keyword>
<proteinExistence type="evidence at transcript level"/>
<feature type="signal peptide" evidence="2">
    <location>
        <begin position="1"/>
        <end position="23"/>
    </location>
</feature>
<evidence type="ECO:0000313" key="3">
    <source>
        <dbReference type="EMBL" id="BAM20522.1"/>
    </source>
</evidence>
<feature type="compositionally biased region" description="Polar residues" evidence="1">
    <location>
        <begin position="105"/>
        <end position="117"/>
    </location>
</feature>
<sequence length="244" mass="26370">MDSSVRVLFISTLFILQCGISISKVQRYNTNIDFLLHEAGGITSAPKRDYSAEYPSLKPSSTTLQQTRTTQGLNIVTGTTPKPQSPKRDYVAPQLPTTKHDHKTTSPQHKVTPSPAIQSGPAVKPPSSPKRDYVAPQFPTLKPPQDNNRPTGNVKDLINYYDNFNNNNNNNARKPSYSSILQGSSIGTTVKPSLTPKIPSFSSVVGGTTKLPTSPPTTPPVHKPTVPNSGKNTAATVPVLPVQY</sequence>
<dbReference type="AlphaFoldDB" id="I4DRI2"/>
<reference evidence="3" key="1">
    <citation type="journal article" date="2012" name="BMC Biol.">
        <title>Comprehensive microarray-based analysis for stage-specific larval camouflage pattern-associated genes in the swallowtail butterfly, Papilio xuthus.</title>
        <authorList>
            <person name="Futahashi R."/>
            <person name="Shirataki H."/>
            <person name="Narita T."/>
            <person name="Mita K."/>
            <person name="Fujiwara H."/>
        </authorList>
    </citation>
    <scope>NUCLEOTIDE SEQUENCE</scope>
    <source>
        <tissue evidence="3">Epidermis</tissue>
    </source>
</reference>
<name>I4DRI2_PAPPL</name>
<organism evidence="3">
    <name type="scientific">Papilio polytes</name>
    <name type="common">Common mormon</name>
    <name type="synonym">Swallowtail butterfly</name>
    <dbReference type="NCBI Taxonomy" id="76194"/>
    <lineage>
        <taxon>Eukaryota</taxon>
        <taxon>Metazoa</taxon>
        <taxon>Ecdysozoa</taxon>
        <taxon>Arthropoda</taxon>
        <taxon>Hexapoda</taxon>
        <taxon>Insecta</taxon>
        <taxon>Pterygota</taxon>
        <taxon>Neoptera</taxon>
        <taxon>Endopterygota</taxon>
        <taxon>Lepidoptera</taxon>
        <taxon>Glossata</taxon>
        <taxon>Ditrysia</taxon>
        <taxon>Papilionoidea</taxon>
        <taxon>Papilionidae</taxon>
        <taxon>Papilioninae</taxon>
        <taxon>Papilio</taxon>
    </lineage>
</organism>
<feature type="region of interest" description="Disordered" evidence="1">
    <location>
        <begin position="188"/>
        <end position="244"/>
    </location>
</feature>
<protein>
    <recommendedName>
        <fullName evidence="4">Cuticular protein</fullName>
    </recommendedName>
</protein>
<feature type="chain" id="PRO_5003688335" description="Cuticular protein" evidence="2">
    <location>
        <begin position="24"/>
        <end position="244"/>
    </location>
</feature>
<feature type="compositionally biased region" description="Polar residues" evidence="1">
    <location>
        <begin position="72"/>
        <end position="82"/>
    </location>
</feature>
<evidence type="ECO:0000256" key="1">
    <source>
        <dbReference type="SAM" id="MobiDB-lite"/>
    </source>
</evidence>
<feature type="region of interest" description="Disordered" evidence="1">
    <location>
        <begin position="45"/>
        <end position="151"/>
    </location>
</feature>
<accession>I4DRI2</accession>
<feature type="compositionally biased region" description="Pro residues" evidence="1">
    <location>
        <begin position="213"/>
        <end position="222"/>
    </location>
</feature>
<evidence type="ECO:0008006" key="4">
    <source>
        <dbReference type="Google" id="ProtNLM"/>
    </source>
</evidence>
<dbReference type="EMBL" id="AK405129">
    <property type="protein sequence ID" value="BAM20522.1"/>
    <property type="molecule type" value="mRNA"/>
</dbReference>
<evidence type="ECO:0000256" key="2">
    <source>
        <dbReference type="SAM" id="SignalP"/>
    </source>
</evidence>
<feature type="compositionally biased region" description="Low complexity" evidence="1">
    <location>
        <begin position="62"/>
        <end position="71"/>
    </location>
</feature>